<proteinExistence type="predicted"/>
<evidence type="ECO:0000313" key="2">
    <source>
        <dbReference type="Proteomes" id="UP000002730"/>
    </source>
</evidence>
<dbReference type="EMBL" id="CP002160">
    <property type="protein sequence ID" value="ADL53256.1"/>
    <property type="molecule type" value="Genomic_DNA"/>
</dbReference>
<keyword evidence="2" id="KW-1185">Reference proteome</keyword>
<dbReference type="AlphaFoldDB" id="D9SWH4"/>
<dbReference type="eggNOG" id="ENOG50324KX">
    <property type="taxonomic scope" value="Bacteria"/>
</dbReference>
<dbReference type="RefSeq" id="WP_013291916.1">
    <property type="nucleotide sequence ID" value="NC_014393.1"/>
</dbReference>
<organism evidence="1 2">
    <name type="scientific">Clostridium cellulovorans (strain ATCC 35296 / DSM 3052 / OCM 3 / 743B)</name>
    <dbReference type="NCBI Taxonomy" id="573061"/>
    <lineage>
        <taxon>Bacteria</taxon>
        <taxon>Bacillati</taxon>
        <taxon>Bacillota</taxon>
        <taxon>Clostridia</taxon>
        <taxon>Eubacteriales</taxon>
        <taxon>Clostridiaceae</taxon>
        <taxon>Clostridium</taxon>
    </lineage>
</organism>
<dbReference type="STRING" id="573061.Clocel_3581"/>
<dbReference type="KEGG" id="ccb:Clocel_3581"/>
<dbReference type="HOGENOM" id="CLU_2786475_0_0_9"/>
<sequence>MSKDFDDFVKSLSKEELEEIGNSANNKDIVITLPITEETINKFITGISTANLIIAFALLRKYHDWLNS</sequence>
<dbReference type="Proteomes" id="UP000002730">
    <property type="component" value="Chromosome"/>
</dbReference>
<evidence type="ECO:0000313" key="1">
    <source>
        <dbReference type="EMBL" id="ADL53256.1"/>
    </source>
</evidence>
<accession>D9SWH4</accession>
<dbReference type="OrthoDB" id="9872898at2"/>
<gene>
    <name evidence="1" type="ordered locus">Clocel_3581</name>
</gene>
<name>D9SWH4_CLOC7</name>
<protein>
    <submittedName>
        <fullName evidence="1">Uncharacterized protein</fullName>
    </submittedName>
</protein>
<reference evidence="1 2" key="1">
    <citation type="submission" date="2010-08" db="EMBL/GenBank/DDBJ databases">
        <title>Complete sequence of Clostridium cellulovorans 743B.</title>
        <authorList>
            <consortium name="US DOE Joint Genome Institute"/>
            <person name="Lucas S."/>
            <person name="Copeland A."/>
            <person name="Lapidus A."/>
            <person name="Cheng J.-F."/>
            <person name="Bruce D."/>
            <person name="Goodwin L."/>
            <person name="Pitluck S."/>
            <person name="Chertkov O."/>
            <person name="Detter J.C."/>
            <person name="Han C."/>
            <person name="Tapia R."/>
            <person name="Land M."/>
            <person name="Hauser L."/>
            <person name="Chang Y.-J."/>
            <person name="Jeffries C."/>
            <person name="Kyrpides N."/>
            <person name="Ivanova N."/>
            <person name="Mikhailova N."/>
            <person name="Hemme C.L."/>
            <person name="Woyke T."/>
        </authorList>
    </citation>
    <scope>NUCLEOTIDE SEQUENCE [LARGE SCALE GENOMIC DNA]</scope>
    <source>
        <strain evidence="2">ATCC 35296 / DSM 3052 / OCM 3 / 743B</strain>
    </source>
</reference>